<evidence type="ECO:0000256" key="1">
    <source>
        <dbReference type="SAM" id="Phobius"/>
    </source>
</evidence>
<proteinExistence type="predicted"/>
<reference evidence="2" key="1">
    <citation type="submission" date="2016-11" db="EMBL/GenBank/DDBJ databases">
        <title>New CRISPR-Cas systems from uncultivated microbespotential reviewing scientists.</title>
        <authorList>
            <person name="Burstein D."/>
            <person name="Harrington L.B."/>
            <person name="Strutt S.C."/>
            <person name="Probst A.J."/>
            <person name="Anantharaman K."/>
            <person name="Thoman B.C."/>
            <person name="Doudna J.A."/>
            <person name="Banfield J.F."/>
        </authorList>
    </citation>
    <scope>NUCLEOTIDE SEQUENCE</scope>
</reference>
<dbReference type="EMBL" id="KY194792">
    <property type="protein sequence ID" value="APG80672.1"/>
    <property type="molecule type" value="Genomic_DNA"/>
</dbReference>
<sequence length="94" mass="10117">MNITNLTNYTHVQTIGTAISYTFLVPALGLILTLVVIGAVWVRTKNLDFALLAGTTLSMILYALAPTVISVAIPVGLLVLTFLASLEHAFLKHH</sequence>
<organism evidence="2">
    <name type="scientific">uncultured microorganism</name>
    <dbReference type="NCBI Taxonomy" id="358574"/>
    <lineage>
        <taxon>unclassified sequences</taxon>
        <taxon>environmental samples</taxon>
    </lineage>
</organism>
<keyword evidence="1" id="KW-1133">Transmembrane helix</keyword>
<name>A0A1L3KS60_9ZZZZ</name>
<keyword evidence="1" id="KW-0812">Transmembrane</keyword>
<accession>A0A1L3KS60</accession>
<keyword evidence="1" id="KW-0472">Membrane</keyword>
<evidence type="ECO:0000313" key="2">
    <source>
        <dbReference type="EMBL" id="APG80672.1"/>
    </source>
</evidence>
<dbReference type="AlphaFoldDB" id="A0A1L3KS60"/>
<feature type="transmembrane region" description="Helical" evidence="1">
    <location>
        <begin position="71"/>
        <end position="91"/>
    </location>
</feature>
<protein>
    <submittedName>
        <fullName evidence="2">Uncharacterized protein</fullName>
    </submittedName>
</protein>
<feature type="transmembrane region" description="Helical" evidence="1">
    <location>
        <begin position="20"/>
        <end position="42"/>
    </location>
</feature>